<dbReference type="EnsemblProtists" id="PYU1_T000613">
    <property type="protein sequence ID" value="PYU1_T000613"/>
    <property type="gene ID" value="PYU1_G000613"/>
</dbReference>
<evidence type="ECO:0000313" key="3">
    <source>
        <dbReference type="EnsemblProtists" id="PYU1_T000613"/>
    </source>
</evidence>
<organism evidence="3 4">
    <name type="scientific">Globisporangium ultimum (strain ATCC 200006 / CBS 805.95 / DAOM BR144)</name>
    <name type="common">Pythium ultimum</name>
    <dbReference type="NCBI Taxonomy" id="431595"/>
    <lineage>
        <taxon>Eukaryota</taxon>
        <taxon>Sar</taxon>
        <taxon>Stramenopiles</taxon>
        <taxon>Oomycota</taxon>
        <taxon>Peronosporomycetes</taxon>
        <taxon>Pythiales</taxon>
        <taxon>Pythiaceae</taxon>
        <taxon>Globisporangium</taxon>
    </lineage>
</organism>
<dbReference type="GO" id="GO:0000266">
    <property type="term" value="P:mitochondrial fission"/>
    <property type="evidence" value="ECO:0007669"/>
    <property type="project" value="InterPro"/>
</dbReference>
<dbReference type="GO" id="GO:0016559">
    <property type="term" value="P:peroxisome fission"/>
    <property type="evidence" value="ECO:0007669"/>
    <property type="project" value="TreeGrafter"/>
</dbReference>
<dbReference type="STRING" id="431595.K3W6M2"/>
<dbReference type="InterPro" id="IPR016543">
    <property type="entry name" value="Fis1"/>
</dbReference>
<dbReference type="InterPro" id="IPR011990">
    <property type="entry name" value="TPR-like_helical_dom_sf"/>
</dbReference>
<dbReference type="Proteomes" id="UP000019132">
    <property type="component" value="Unassembled WGS sequence"/>
</dbReference>
<keyword evidence="2" id="KW-0472">Membrane</keyword>
<reference evidence="4" key="1">
    <citation type="journal article" date="2010" name="Genome Biol.">
        <title>Genome sequence of the necrotrophic plant pathogen Pythium ultimum reveals original pathogenicity mechanisms and effector repertoire.</title>
        <authorList>
            <person name="Levesque C.A."/>
            <person name="Brouwer H."/>
            <person name="Cano L."/>
            <person name="Hamilton J.P."/>
            <person name="Holt C."/>
            <person name="Huitema E."/>
            <person name="Raffaele S."/>
            <person name="Robideau G.P."/>
            <person name="Thines M."/>
            <person name="Win J."/>
            <person name="Zerillo M.M."/>
            <person name="Beakes G.W."/>
            <person name="Boore J.L."/>
            <person name="Busam D."/>
            <person name="Dumas B."/>
            <person name="Ferriera S."/>
            <person name="Fuerstenberg S.I."/>
            <person name="Gachon C.M."/>
            <person name="Gaulin E."/>
            <person name="Govers F."/>
            <person name="Grenville-Briggs L."/>
            <person name="Horner N."/>
            <person name="Hostetler J."/>
            <person name="Jiang R.H."/>
            <person name="Johnson J."/>
            <person name="Krajaejun T."/>
            <person name="Lin H."/>
            <person name="Meijer H.J."/>
            <person name="Moore B."/>
            <person name="Morris P."/>
            <person name="Phuntmart V."/>
            <person name="Puiu D."/>
            <person name="Shetty J."/>
            <person name="Stajich J.E."/>
            <person name="Tripathy S."/>
            <person name="Wawra S."/>
            <person name="van West P."/>
            <person name="Whitty B.R."/>
            <person name="Coutinho P.M."/>
            <person name="Henrissat B."/>
            <person name="Martin F."/>
            <person name="Thomas P.D."/>
            <person name="Tyler B.M."/>
            <person name="De Vries R.P."/>
            <person name="Kamoun S."/>
            <person name="Yandell M."/>
            <person name="Tisserat N."/>
            <person name="Buell C.R."/>
        </authorList>
    </citation>
    <scope>NUCLEOTIDE SEQUENCE</scope>
    <source>
        <strain evidence="4">DAOM:BR144</strain>
    </source>
</reference>
<dbReference type="CDD" id="cd12212">
    <property type="entry name" value="Fis1"/>
    <property type="match status" value="1"/>
</dbReference>
<protein>
    <recommendedName>
        <fullName evidence="5">Mitochondrial fission 1 protein</fullName>
    </recommendedName>
</protein>
<dbReference type="GO" id="GO:0005778">
    <property type="term" value="C:peroxisomal membrane"/>
    <property type="evidence" value="ECO:0007669"/>
    <property type="project" value="TreeGrafter"/>
</dbReference>
<sequence length="170" mass="18610">MKTYAPASPGGKAPGGSASSSSSSSAPAMAADAEWFSVEELETARENYLMEQEKEQPSPQVKLRYAIALAKSKKRDDKYRGIGLLEDLLEQEHDQKECLYWIALTYYGLGEYRASRSHCERLIRMDPNHTKALALHDCIKEVIASDGILGVGLVGAVVVAGIALKLLLKR</sequence>
<accession>K3W6M2</accession>
<dbReference type="VEuPathDB" id="FungiDB:PYU1_G000613"/>
<keyword evidence="2" id="KW-1133">Transmembrane helix</keyword>
<dbReference type="AlphaFoldDB" id="K3W6M2"/>
<dbReference type="InterPro" id="IPR028061">
    <property type="entry name" value="Fis1_TPR_C"/>
</dbReference>
<dbReference type="SUPFAM" id="SSF48452">
    <property type="entry name" value="TPR-like"/>
    <property type="match status" value="1"/>
</dbReference>
<evidence type="ECO:0008006" key="5">
    <source>
        <dbReference type="Google" id="ProtNLM"/>
    </source>
</evidence>
<name>K3W6M2_GLOUD</name>
<dbReference type="GO" id="GO:0005741">
    <property type="term" value="C:mitochondrial outer membrane"/>
    <property type="evidence" value="ECO:0007669"/>
    <property type="project" value="TreeGrafter"/>
</dbReference>
<keyword evidence="4" id="KW-1185">Reference proteome</keyword>
<feature type="region of interest" description="Disordered" evidence="1">
    <location>
        <begin position="1"/>
        <end position="26"/>
    </location>
</feature>
<dbReference type="PANTHER" id="PTHR13247:SF0">
    <property type="entry name" value="MITOCHONDRIAL FISSION 1 PROTEIN"/>
    <property type="match status" value="1"/>
</dbReference>
<evidence type="ECO:0000256" key="2">
    <source>
        <dbReference type="SAM" id="Phobius"/>
    </source>
</evidence>
<evidence type="ECO:0000256" key="1">
    <source>
        <dbReference type="SAM" id="MobiDB-lite"/>
    </source>
</evidence>
<dbReference type="HOGENOM" id="CLU_104368_3_0_1"/>
<keyword evidence="2" id="KW-0812">Transmembrane</keyword>
<evidence type="ECO:0000313" key="4">
    <source>
        <dbReference type="Proteomes" id="UP000019132"/>
    </source>
</evidence>
<dbReference type="PANTHER" id="PTHR13247">
    <property type="entry name" value="TETRATRICOPEPTIDE REPEAT PROTEIN 11 TPR REPEAT PROTEIN 11"/>
    <property type="match status" value="1"/>
</dbReference>
<proteinExistence type="predicted"/>
<dbReference type="InterPro" id="IPR033745">
    <property type="entry name" value="Fis1_cytosol"/>
</dbReference>
<dbReference type="FunCoup" id="K3W6M2">
    <property type="interactions" value="177"/>
</dbReference>
<dbReference type="OMA" id="QFNYAWG"/>
<dbReference type="GO" id="GO:0000422">
    <property type="term" value="P:autophagy of mitochondrion"/>
    <property type="evidence" value="ECO:0007669"/>
    <property type="project" value="TreeGrafter"/>
</dbReference>
<reference evidence="3" key="3">
    <citation type="submission" date="2015-02" db="UniProtKB">
        <authorList>
            <consortium name="EnsemblProtists"/>
        </authorList>
    </citation>
    <scope>IDENTIFICATION</scope>
    <source>
        <strain evidence="3">DAOM BR144</strain>
    </source>
</reference>
<dbReference type="EMBL" id="GL376620">
    <property type="status" value="NOT_ANNOTATED_CDS"/>
    <property type="molecule type" value="Genomic_DNA"/>
</dbReference>
<dbReference type="Gene3D" id="1.25.40.10">
    <property type="entry name" value="Tetratricopeptide repeat domain"/>
    <property type="match status" value="1"/>
</dbReference>
<dbReference type="Pfam" id="PF14853">
    <property type="entry name" value="Fis1_TPR_C"/>
    <property type="match status" value="1"/>
</dbReference>
<dbReference type="eggNOG" id="KOG3364">
    <property type="taxonomic scope" value="Eukaryota"/>
</dbReference>
<feature type="transmembrane region" description="Helical" evidence="2">
    <location>
        <begin position="147"/>
        <end position="168"/>
    </location>
</feature>
<dbReference type="InParanoid" id="K3W6M2"/>
<reference evidence="4" key="2">
    <citation type="submission" date="2010-04" db="EMBL/GenBank/DDBJ databases">
        <authorList>
            <person name="Buell R."/>
            <person name="Hamilton J."/>
            <person name="Hostetler J."/>
        </authorList>
    </citation>
    <scope>NUCLEOTIDE SEQUENCE [LARGE SCALE GENOMIC DNA]</scope>
    <source>
        <strain evidence="4">DAOM:BR144</strain>
    </source>
</reference>